<dbReference type="Proteomes" id="UP000028487">
    <property type="component" value="Unassembled WGS sequence"/>
</dbReference>
<name>A0A077NCE2_XENBV</name>
<dbReference type="HOGENOM" id="CLU_2157402_0_0_6"/>
<dbReference type="EMBL" id="CBSV010000026">
    <property type="protein sequence ID" value="CDG99837.1"/>
    <property type="molecule type" value="Genomic_DNA"/>
</dbReference>
<proteinExistence type="predicted"/>
<evidence type="ECO:0000313" key="3">
    <source>
        <dbReference type="Proteomes" id="UP000028487"/>
    </source>
</evidence>
<reference evidence="2" key="1">
    <citation type="submission" date="2013-07" db="EMBL/GenBank/DDBJ databases">
        <title>Sub-species coevolution in mutualistic symbiosis.</title>
        <authorList>
            <person name="Murfin K."/>
            <person name="Klassen J."/>
            <person name="Lee M."/>
            <person name="Forst S."/>
            <person name="Stock P."/>
            <person name="Goodrich-Blair H."/>
        </authorList>
    </citation>
    <scope>NUCLEOTIDE SEQUENCE [LARGE SCALE GENOMIC DNA]</scope>
    <source>
        <strain evidence="2">Feltiae Moldova</strain>
    </source>
</reference>
<evidence type="ECO:0000256" key="1">
    <source>
        <dbReference type="SAM" id="MobiDB-lite"/>
    </source>
</evidence>
<dbReference type="RefSeq" id="WP_038222935.1">
    <property type="nucleotide sequence ID" value="NZ_CAWLWD010000110.1"/>
</dbReference>
<feature type="compositionally biased region" description="Basic and acidic residues" evidence="1">
    <location>
        <begin position="43"/>
        <end position="53"/>
    </location>
</feature>
<evidence type="ECO:0000313" key="2">
    <source>
        <dbReference type="EMBL" id="CDG99837.1"/>
    </source>
</evidence>
<protein>
    <submittedName>
        <fullName evidence="2">Uncharacterized protein</fullName>
    </submittedName>
</protein>
<gene>
    <name evidence="2" type="ORF">XBFM1_1210027</name>
</gene>
<sequence>MTSNHWRSYGCFVPKDPIEKKRYLKELVFATMINNTPHPASKKLSERVREERAGQANHEAALNHPPLPRHMAEQRAKLERQAWRDYYATHHIEYDHYKGHSPTRRHGGIWTGD</sequence>
<comment type="caution">
    <text evidence="2">The sequence shown here is derived from an EMBL/GenBank/DDBJ whole genome shotgun (WGS) entry which is preliminary data.</text>
</comment>
<dbReference type="AlphaFoldDB" id="A0A077NCE2"/>
<organism evidence="2 3">
    <name type="scientific">Xenorhabdus bovienii str. feltiae Moldova</name>
    <dbReference type="NCBI Taxonomy" id="1398200"/>
    <lineage>
        <taxon>Bacteria</taxon>
        <taxon>Pseudomonadati</taxon>
        <taxon>Pseudomonadota</taxon>
        <taxon>Gammaproteobacteria</taxon>
        <taxon>Enterobacterales</taxon>
        <taxon>Morganellaceae</taxon>
        <taxon>Xenorhabdus</taxon>
    </lineage>
</organism>
<accession>A0A077NCE2</accession>
<feature type="region of interest" description="Disordered" evidence="1">
    <location>
        <begin position="36"/>
        <end position="69"/>
    </location>
</feature>